<evidence type="ECO:0000313" key="1">
    <source>
        <dbReference type="EMBL" id="CAG8757059.1"/>
    </source>
</evidence>
<gene>
    <name evidence="1" type="ORF">DHETER_LOCUS15023</name>
</gene>
<proteinExistence type="predicted"/>
<feature type="non-terminal residue" evidence="1">
    <location>
        <position position="47"/>
    </location>
</feature>
<comment type="caution">
    <text evidence="1">The sequence shown here is derived from an EMBL/GenBank/DDBJ whole genome shotgun (WGS) entry which is preliminary data.</text>
</comment>
<reference evidence="1" key="1">
    <citation type="submission" date="2021-06" db="EMBL/GenBank/DDBJ databases">
        <authorList>
            <person name="Kallberg Y."/>
            <person name="Tangrot J."/>
            <person name="Rosling A."/>
        </authorList>
    </citation>
    <scope>NUCLEOTIDE SEQUENCE</scope>
    <source>
        <strain evidence="1">IL203A</strain>
    </source>
</reference>
<feature type="non-terminal residue" evidence="1">
    <location>
        <position position="1"/>
    </location>
</feature>
<accession>A0ACA9QSI6</accession>
<name>A0ACA9QSI6_9GLOM</name>
<organism evidence="1 2">
    <name type="scientific">Dentiscutata heterogama</name>
    <dbReference type="NCBI Taxonomy" id="1316150"/>
    <lineage>
        <taxon>Eukaryota</taxon>
        <taxon>Fungi</taxon>
        <taxon>Fungi incertae sedis</taxon>
        <taxon>Mucoromycota</taxon>
        <taxon>Glomeromycotina</taxon>
        <taxon>Glomeromycetes</taxon>
        <taxon>Diversisporales</taxon>
        <taxon>Gigasporaceae</taxon>
        <taxon>Dentiscutata</taxon>
    </lineage>
</organism>
<protein>
    <submittedName>
        <fullName evidence="1">11543_t:CDS:1</fullName>
    </submittedName>
</protein>
<sequence>RMQQNESSSNTTHIDQILSRAKLEAAIKNLERELSKNRIETFDKPKY</sequence>
<dbReference type="EMBL" id="CAJVPU010049222">
    <property type="protein sequence ID" value="CAG8757059.1"/>
    <property type="molecule type" value="Genomic_DNA"/>
</dbReference>
<dbReference type="Proteomes" id="UP000789702">
    <property type="component" value="Unassembled WGS sequence"/>
</dbReference>
<evidence type="ECO:0000313" key="2">
    <source>
        <dbReference type="Proteomes" id="UP000789702"/>
    </source>
</evidence>
<keyword evidence="2" id="KW-1185">Reference proteome</keyword>